<feature type="domain" description="VTT" evidence="7">
    <location>
        <begin position="70"/>
        <end position="188"/>
    </location>
</feature>
<dbReference type="PANTHER" id="PTHR12677">
    <property type="entry name" value="GOLGI APPARATUS MEMBRANE PROTEIN TVP38-RELATED"/>
    <property type="match status" value="1"/>
</dbReference>
<dbReference type="Pfam" id="PF09335">
    <property type="entry name" value="VTT_dom"/>
    <property type="match status" value="1"/>
</dbReference>
<dbReference type="InterPro" id="IPR032816">
    <property type="entry name" value="VTT_dom"/>
</dbReference>
<sequence length="223" mass="23483">MRLFTTQRDRTRALAALALLATLLFAGSALFSQLLPSDPQAVRTWVLSFGPFAPLAFVALQALQVVVAPIPGQVLAFAGGYLFGSVWGTVFSVAGAAVGSVVVFALARRLGRPFVEDVLDPDVLSEFDSLVAGDGVVVLFLVFLVPGLPDDAICLLAGVTRVPIWQLTVVAILGRLPGYFLVAYAGAQAAADQFVTVGVVLGALALLSVVVYWRRDAVLEAVR</sequence>
<dbReference type="GeneID" id="69117936"/>
<name>A0ABD5NB60_9EURY</name>
<dbReference type="GO" id="GO:0005886">
    <property type="term" value="C:plasma membrane"/>
    <property type="evidence" value="ECO:0007669"/>
    <property type="project" value="UniProtKB-SubCell"/>
</dbReference>
<feature type="transmembrane region" description="Helical" evidence="6">
    <location>
        <begin position="152"/>
        <end position="174"/>
    </location>
</feature>
<evidence type="ECO:0000256" key="2">
    <source>
        <dbReference type="ARBA" id="ARBA00022475"/>
    </source>
</evidence>
<feature type="transmembrane region" description="Helical" evidence="6">
    <location>
        <begin position="194"/>
        <end position="213"/>
    </location>
</feature>
<dbReference type="InterPro" id="IPR015414">
    <property type="entry name" value="TMEM64"/>
</dbReference>
<evidence type="ECO:0000256" key="3">
    <source>
        <dbReference type="ARBA" id="ARBA00022692"/>
    </source>
</evidence>
<evidence type="ECO:0000313" key="9">
    <source>
        <dbReference type="Proteomes" id="UP001595660"/>
    </source>
</evidence>
<evidence type="ECO:0000256" key="6">
    <source>
        <dbReference type="SAM" id="Phobius"/>
    </source>
</evidence>
<keyword evidence="4 6" id="KW-1133">Transmembrane helix</keyword>
<dbReference type="RefSeq" id="WP_232569272.1">
    <property type="nucleotide sequence ID" value="NZ_CP089466.1"/>
</dbReference>
<keyword evidence="9" id="KW-1185">Reference proteome</keyword>
<comment type="caution">
    <text evidence="8">The sequence shown here is derived from an EMBL/GenBank/DDBJ whole genome shotgun (WGS) entry which is preliminary data.</text>
</comment>
<dbReference type="AlphaFoldDB" id="A0ABD5NB60"/>
<organism evidence="8 9">
    <name type="scientific">Halobacterium litoreum</name>
    <dbReference type="NCBI Taxonomy" id="2039234"/>
    <lineage>
        <taxon>Archaea</taxon>
        <taxon>Methanobacteriati</taxon>
        <taxon>Methanobacteriota</taxon>
        <taxon>Stenosarchaea group</taxon>
        <taxon>Halobacteria</taxon>
        <taxon>Halobacteriales</taxon>
        <taxon>Halobacteriaceae</taxon>
        <taxon>Halobacterium</taxon>
    </lineage>
</organism>
<proteinExistence type="predicted"/>
<gene>
    <name evidence="8" type="ORF">ACFOKC_00300</name>
</gene>
<evidence type="ECO:0000259" key="7">
    <source>
        <dbReference type="Pfam" id="PF09335"/>
    </source>
</evidence>
<evidence type="ECO:0000256" key="1">
    <source>
        <dbReference type="ARBA" id="ARBA00004651"/>
    </source>
</evidence>
<feature type="transmembrane region" description="Helical" evidence="6">
    <location>
        <begin position="127"/>
        <end position="145"/>
    </location>
</feature>
<evidence type="ECO:0000256" key="4">
    <source>
        <dbReference type="ARBA" id="ARBA00022989"/>
    </source>
</evidence>
<evidence type="ECO:0000256" key="5">
    <source>
        <dbReference type="ARBA" id="ARBA00023136"/>
    </source>
</evidence>
<feature type="transmembrane region" description="Helical" evidence="6">
    <location>
        <begin position="45"/>
        <end position="67"/>
    </location>
</feature>
<evidence type="ECO:0000313" key="8">
    <source>
        <dbReference type="EMBL" id="MFC3476154.1"/>
    </source>
</evidence>
<keyword evidence="3 6" id="KW-0812">Transmembrane</keyword>
<keyword evidence="2" id="KW-1003">Cell membrane</keyword>
<dbReference type="Proteomes" id="UP001595660">
    <property type="component" value="Unassembled WGS sequence"/>
</dbReference>
<reference evidence="8 9" key="1">
    <citation type="journal article" date="2019" name="Int. J. Syst. Evol. Microbiol.">
        <title>The Global Catalogue of Microorganisms (GCM) 10K type strain sequencing project: providing services to taxonomists for standard genome sequencing and annotation.</title>
        <authorList>
            <consortium name="The Broad Institute Genomics Platform"/>
            <consortium name="The Broad Institute Genome Sequencing Center for Infectious Disease"/>
            <person name="Wu L."/>
            <person name="Ma J."/>
        </authorList>
    </citation>
    <scope>NUCLEOTIDE SEQUENCE [LARGE SCALE GENOMIC DNA]</scope>
    <source>
        <strain evidence="8 9">CGMCC 1.12562</strain>
    </source>
</reference>
<protein>
    <submittedName>
        <fullName evidence="8">TVP38/TMEM64 family protein</fullName>
    </submittedName>
</protein>
<dbReference type="EMBL" id="JBHRWN010000002">
    <property type="protein sequence ID" value="MFC3476154.1"/>
    <property type="molecule type" value="Genomic_DNA"/>
</dbReference>
<keyword evidence="5 6" id="KW-0472">Membrane</keyword>
<dbReference type="PANTHER" id="PTHR12677:SF59">
    <property type="entry name" value="GOLGI APPARATUS MEMBRANE PROTEIN TVP38-RELATED"/>
    <property type="match status" value="1"/>
</dbReference>
<accession>A0ABD5NB60</accession>
<feature type="transmembrane region" description="Helical" evidence="6">
    <location>
        <begin position="74"/>
        <end position="107"/>
    </location>
</feature>
<comment type="subcellular location">
    <subcellularLocation>
        <location evidence="1">Cell membrane</location>
        <topology evidence="1">Multi-pass membrane protein</topology>
    </subcellularLocation>
</comment>